<dbReference type="SMART" id="SM00495">
    <property type="entry name" value="ChtBD3"/>
    <property type="match status" value="2"/>
</dbReference>
<gene>
    <name evidence="5" type="ORF">HQ393_10560</name>
</gene>
<dbReference type="SUPFAM" id="SSF88713">
    <property type="entry name" value="Glycoside hydrolase/deacetylase"/>
    <property type="match status" value="1"/>
</dbReference>
<dbReference type="GO" id="GO:0016810">
    <property type="term" value="F:hydrolase activity, acting on carbon-nitrogen (but not peptide) bonds"/>
    <property type="evidence" value="ECO:0007669"/>
    <property type="project" value="InterPro"/>
</dbReference>
<dbReference type="InterPro" id="IPR036573">
    <property type="entry name" value="CBM_sf_5/12"/>
</dbReference>
<dbReference type="GO" id="GO:0005576">
    <property type="term" value="C:extracellular region"/>
    <property type="evidence" value="ECO:0007669"/>
    <property type="project" value="InterPro"/>
</dbReference>
<dbReference type="EMBL" id="CP058627">
    <property type="protein sequence ID" value="QLG88646.1"/>
    <property type="molecule type" value="Genomic_DNA"/>
</dbReference>
<evidence type="ECO:0000256" key="3">
    <source>
        <dbReference type="SAM" id="SignalP"/>
    </source>
</evidence>
<evidence type="ECO:0000256" key="1">
    <source>
        <dbReference type="ARBA" id="ARBA00022801"/>
    </source>
</evidence>
<dbReference type="AlphaFoldDB" id="A0A7H9BK03"/>
<keyword evidence="1" id="KW-0378">Hydrolase</keyword>
<evidence type="ECO:0000313" key="6">
    <source>
        <dbReference type="Proteomes" id="UP000509597"/>
    </source>
</evidence>
<keyword evidence="3" id="KW-0732">Signal</keyword>
<dbReference type="CDD" id="cd12214">
    <property type="entry name" value="ChiA1_BD"/>
    <property type="match status" value="1"/>
</dbReference>
<evidence type="ECO:0000313" key="5">
    <source>
        <dbReference type="EMBL" id="QLG88646.1"/>
    </source>
</evidence>
<feature type="chain" id="PRO_5028884729" evidence="3">
    <location>
        <begin position="31"/>
        <end position="579"/>
    </location>
</feature>
<protein>
    <submittedName>
        <fullName evidence="5">Polysaccharide deacetylase family protein</fullName>
    </submittedName>
</protein>
<feature type="region of interest" description="Disordered" evidence="2">
    <location>
        <begin position="101"/>
        <end position="133"/>
    </location>
</feature>
<dbReference type="InterPro" id="IPR003610">
    <property type="entry name" value="CBM5/12"/>
</dbReference>
<dbReference type="InterPro" id="IPR002509">
    <property type="entry name" value="NODB_dom"/>
</dbReference>
<dbReference type="Gene3D" id="3.20.20.370">
    <property type="entry name" value="Glycoside hydrolase/deacetylase"/>
    <property type="match status" value="1"/>
</dbReference>
<feature type="domain" description="Chitin-binding type-3" evidence="4">
    <location>
        <begin position="152"/>
        <end position="197"/>
    </location>
</feature>
<dbReference type="Gene3D" id="2.10.10.20">
    <property type="entry name" value="Carbohydrate-binding module superfamily 5/12"/>
    <property type="match status" value="2"/>
</dbReference>
<dbReference type="GO" id="GO:0030246">
    <property type="term" value="F:carbohydrate binding"/>
    <property type="evidence" value="ECO:0007669"/>
    <property type="project" value="InterPro"/>
</dbReference>
<dbReference type="Proteomes" id="UP000509597">
    <property type="component" value="Chromosome"/>
</dbReference>
<dbReference type="CDD" id="cd12215">
    <property type="entry name" value="ChiC_BD"/>
    <property type="match status" value="1"/>
</dbReference>
<dbReference type="Pfam" id="PF01522">
    <property type="entry name" value="Polysacc_deac_1"/>
    <property type="match status" value="1"/>
</dbReference>
<dbReference type="KEGG" id="chiz:HQ393_10560"/>
<dbReference type="InterPro" id="IPR011330">
    <property type="entry name" value="Glyco_hydro/deAcase_b/a-brl"/>
</dbReference>
<feature type="compositionally biased region" description="Low complexity" evidence="2">
    <location>
        <begin position="102"/>
        <end position="133"/>
    </location>
</feature>
<proteinExistence type="predicted"/>
<feature type="domain" description="Chitin-binding type-3" evidence="4">
    <location>
        <begin position="36"/>
        <end position="84"/>
    </location>
</feature>
<dbReference type="GO" id="GO:0005975">
    <property type="term" value="P:carbohydrate metabolic process"/>
    <property type="evidence" value="ECO:0007669"/>
    <property type="project" value="InterPro"/>
</dbReference>
<keyword evidence="6" id="KW-1185">Reference proteome</keyword>
<dbReference type="GO" id="GO:0004553">
    <property type="term" value="F:hydrolase activity, hydrolyzing O-glycosyl compounds"/>
    <property type="evidence" value="ECO:0007669"/>
    <property type="project" value="InterPro"/>
</dbReference>
<feature type="compositionally biased region" description="Low complexity" evidence="2">
    <location>
        <begin position="217"/>
        <end position="227"/>
    </location>
</feature>
<dbReference type="RefSeq" id="WP_179355158.1">
    <property type="nucleotide sequence ID" value="NZ_CP058627.1"/>
</dbReference>
<accession>A0A7H9BK03</accession>
<feature type="signal peptide" evidence="3">
    <location>
        <begin position="1"/>
        <end position="30"/>
    </location>
</feature>
<feature type="region of interest" description="Disordered" evidence="2">
    <location>
        <begin position="208"/>
        <end position="237"/>
    </location>
</feature>
<dbReference type="SUPFAM" id="SSF51055">
    <property type="entry name" value="Carbohydrate binding domain"/>
    <property type="match status" value="2"/>
</dbReference>
<evidence type="ECO:0000259" key="4">
    <source>
        <dbReference type="SMART" id="SM00495"/>
    </source>
</evidence>
<organism evidence="5 6">
    <name type="scientific">Chitinibacter bivalviorum</name>
    <dbReference type="NCBI Taxonomy" id="2739434"/>
    <lineage>
        <taxon>Bacteria</taxon>
        <taxon>Pseudomonadati</taxon>
        <taxon>Pseudomonadota</taxon>
        <taxon>Betaproteobacteria</taxon>
        <taxon>Neisseriales</taxon>
        <taxon>Chitinibacteraceae</taxon>
        <taxon>Chitinibacter</taxon>
    </lineage>
</organism>
<name>A0A7H9BK03_9NEIS</name>
<sequence length="579" mass="61531">MQQQYQGAQKALILSLAATGMLSLASGAFAAPTCSQSIWSEGKTYTVNTVVAYSGHNYTALTTHTAYVGANWNPAATPTLWKDAGVCDFNDVAPTPTPVPTPAITASPTPVVTASPTPTPVVTASPSPTPVVTASPAPTAIPYLTPNPTPSANTWVSSTAYTAGQRVVYNGHQFEAKWWTQGQAPSTTDQWGPWKDLGVIAAMTPTPAPTATPKPTPTQTDCACATPTPTPSPTSNKTAVIGAVQTTTWKNGAKGAYSLVHDDYCSMPIATDPYIKIIDPELSKRGLTAGFGMITGSCSEQHWAAAKDFIAHGHEIVSHSRNHPDPYISDAALEDQLNGSAADIAAKLNDYKASYFVWPSDAASTVATDFLKNKTNYLGGRASHLVANGTVDYTTMPAGVNAANFDNPFRIKWDLFTVDGKWSLYPMGSEILNLHIDAAINQGAWTTRTMHSVDTGYWETAPLARYQAHLDYAKAKVDAGELWMDTPSNVIKYRYAREFCKVMLPAVIGNNTIAFDTSAAECQKYATPITLQVTALLQGGGLTAIQAGKALPVKAGPNNSYFVTADPLSGAVSFAYFMP</sequence>
<dbReference type="Pfam" id="PF02839">
    <property type="entry name" value="CBM_5_12"/>
    <property type="match status" value="2"/>
</dbReference>
<evidence type="ECO:0000256" key="2">
    <source>
        <dbReference type="SAM" id="MobiDB-lite"/>
    </source>
</evidence>
<reference evidence="5 6" key="1">
    <citation type="submission" date="2020-07" db="EMBL/GenBank/DDBJ databases">
        <title>Complete genome sequence of Chitinibacter sp. 2T18.</title>
        <authorList>
            <person name="Bae J.-W."/>
            <person name="Choi J.-W."/>
        </authorList>
    </citation>
    <scope>NUCLEOTIDE SEQUENCE [LARGE SCALE GENOMIC DNA]</scope>
    <source>
        <strain evidence="5 6">2T18</strain>
    </source>
</reference>